<protein>
    <submittedName>
        <fullName evidence="2">Uncharacterized protein</fullName>
    </submittedName>
</protein>
<sequence>MFGIDDPSIYWGYALAVLSLIACVWYGVRNWNRGQETDASEMEKDLAWEDRDELLKEKM</sequence>
<dbReference type="STRING" id="655355.SAMN05216283_11926"/>
<accession>A0A1I2MB49</accession>
<dbReference type="RefSeq" id="WP_093921717.1">
    <property type="nucleotide sequence ID" value="NZ_FONW01000019.1"/>
</dbReference>
<reference evidence="2 4" key="1">
    <citation type="submission" date="2016-10" db="EMBL/GenBank/DDBJ databases">
        <authorList>
            <person name="de Groot N.N."/>
        </authorList>
    </citation>
    <scope>NUCLEOTIDE SEQUENCE [LARGE SCALE GENOMIC DNA]</scope>
    <source>
        <strain evidence="2 4">CGMCC 1.9156</strain>
    </source>
</reference>
<keyword evidence="1" id="KW-0812">Transmembrane</keyword>
<evidence type="ECO:0000313" key="5">
    <source>
        <dbReference type="Proteomes" id="UP000294848"/>
    </source>
</evidence>
<evidence type="ECO:0000313" key="2">
    <source>
        <dbReference type="EMBL" id="SFF88140.1"/>
    </source>
</evidence>
<proteinExistence type="predicted"/>
<organism evidence="2 4">
    <name type="scientific">Sunxiuqinia elliptica</name>
    <dbReference type="NCBI Taxonomy" id="655355"/>
    <lineage>
        <taxon>Bacteria</taxon>
        <taxon>Pseudomonadati</taxon>
        <taxon>Bacteroidota</taxon>
        <taxon>Bacteroidia</taxon>
        <taxon>Marinilabiliales</taxon>
        <taxon>Prolixibacteraceae</taxon>
        <taxon>Sunxiuqinia</taxon>
    </lineage>
</organism>
<dbReference type="InterPro" id="IPR054615">
    <property type="entry name" value="Symport_access"/>
</dbReference>
<keyword evidence="4" id="KW-1185">Reference proteome</keyword>
<dbReference type="AlphaFoldDB" id="A0A1I2MB49"/>
<name>A0A1I2MB49_9BACT</name>
<dbReference type="Proteomes" id="UP000198964">
    <property type="component" value="Unassembled WGS sequence"/>
</dbReference>
<dbReference type="Proteomes" id="UP000294848">
    <property type="component" value="Unassembled WGS sequence"/>
</dbReference>
<evidence type="ECO:0000313" key="3">
    <source>
        <dbReference type="EMBL" id="TDN96332.1"/>
    </source>
</evidence>
<dbReference type="OrthoDB" id="1123196at2"/>
<keyword evidence="1" id="KW-0472">Membrane</keyword>
<evidence type="ECO:0000256" key="1">
    <source>
        <dbReference type="SAM" id="Phobius"/>
    </source>
</evidence>
<reference evidence="3 5" key="2">
    <citation type="submission" date="2019-03" db="EMBL/GenBank/DDBJ databases">
        <title>Freshwater and sediment microbial communities from various areas in North America, analyzing microbe dynamics in response to fracking.</title>
        <authorList>
            <person name="Lamendella R."/>
        </authorList>
    </citation>
    <scope>NUCLEOTIDE SEQUENCE [LARGE SCALE GENOMIC DNA]</scope>
    <source>
        <strain evidence="3 5">114D</strain>
    </source>
</reference>
<dbReference type="EMBL" id="FONW01000019">
    <property type="protein sequence ID" value="SFF88140.1"/>
    <property type="molecule type" value="Genomic_DNA"/>
</dbReference>
<gene>
    <name evidence="3" type="ORF">DET52_112159</name>
    <name evidence="2" type="ORF">SAMN05216283_11926</name>
</gene>
<dbReference type="NCBIfam" id="NF045580">
    <property type="entry name" value="symport_access"/>
    <property type="match status" value="1"/>
</dbReference>
<dbReference type="EMBL" id="SNWI01000012">
    <property type="protein sequence ID" value="TDN96332.1"/>
    <property type="molecule type" value="Genomic_DNA"/>
</dbReference>
<evidence type="ECO:0000313" key="4">
    <source>
        <dbReference type="Proteomes" id="UP000198964"/>
    </source>
</evidence>
<feature type="transmembrane region" description="Helical" evidence="1">
    <location>
        <begin position="12"/>
        <end position="28"/>
    </location>
</feature>
<keyword evidence="1" id="KW-1133">Transmembrane helix</keyword>